<sequence length="463" mass="51250">MKIGEIVKNSIKYPFSDWKKLLMFGIIVMMSSLNYIFESMGVLQSEGITLILLPISCLFGLIFGLFVYGYEIRIFKYSLAGFEELPNFNNGFDLFVDGIKVFVVSIGYILPLILIVVVGGLFLGLTAGIIGHNVVILLGILILVVIFYLIAIFPVFLMALANMAFYDDLGAAFEVHEIFKKISNIGWFNLVKLYIINIIICLVVSIIGALIVSIFDLISLKIIGALFIILIVVPYIEIYIYRSVALFYLSEDQGYLVCEKCGGYYQLQSGESPEDFSDTCECGGKLKFVQDLNDNSAEDTISEKQNFKDKLKSLLNNKWNLAFIGVLILVICLVGFTSTQKAVVTNSTLIGTYNVGDINPVNGTVITAIPSGTSKIRMEYNLSWTQPIAGNSGLTIEGYNVNVTNENLIYQDNSLIYYKVLSLDKNDKNKTGTLYLDGSSIKCLVISQAGVNGTIKIYSEKTA</sequence>
<dbReference type="AlphaFoldDB" id="A0A1D3KZM3"/>
<feature type="transmembrane region" description="Helical" evidence="1">
    <location>
        <begin position="49"/>
        <end position="70"/>
    </location>
</feature>
<feature type="transmembrane region" description="Helical" evidence="1">
    <location>
        <begin position="21"/>
        <end position="37"/>
    </location>
</feature>
<evidence type="ECO:0000256" key="1">
    <source>
        <dbReference type="SAM" id="Phobius"/>
    </source>
</evidence>
<proteinExistence type="predicted"/>
<organism evidence="2 3">
    <name type="scientific">Methanobacterium congolense</name>
    <dbReference type="NCBI Taxonomy" id="118062"/>
    <lineage>
        <taxon>Archaea</taxon>
        <taxon>Methanobacteriati</taxon>
        <taxon>Methanobacteriota</taxon>
        <taxon>Methanomada group</taxon>
        <taxon>Methanobacteria</taxon>
        <taxon>Methanobacteriales</taxon>
        <taxon>Methanobacteriaceae</taxon>
        <taxon>Methanobacterium</taxon>
    </lineage>
</organism>
<keyword evidence="3" id="KW-1185">Reference proteome</keyword>
<name>A0A1D3KZM3_9EURY</name>
<evidence type="ECO:0008006" key="4">
    <source>
        <dbReference type="Google" id="ProtNLM"/>
    </source>
</evidence>
<dbReference type="Proteomes" id="UP000094707">
    <property type="component" value="Chromosome I"/>
</dbReference>
<feature type="transmembrane region" description="Helical" evidence="1">
    <location>
        <begin position="218"/>
        <end position="240"/>
    </location>
</feature>
<keyword evidence="1" id="KW-1133">Transmembrane helix</keyword>
<dbReference type="KEGG" id="mcub:MCBB_0229"/>
<dbReference type="PATRIC" id="fig|129848.4.peg.237"/>
<dbReference type="Pfam" id="PF13197">
    <property type="entry name" value="DUF4013"/>
    <property type="match status" value="1"/>
</dbReference>
<dbReference type="OrthoDB" id="107590at2157"/>
<accession>A0A1D3KZM3</accession>
<dbReference type="InterPro" id="IPR025098">
    <property type="entry name" value="DUF4013"/>
</dbReference>
<dbReference type="RefSeq" id="WP_071905890.1">
    <property type="nucleotide sequence ID" value="NZ_LT607756.1"/>
</dbReference>
<feature type="transmembrane region" description="Helical" evidence="1">
    <location>
        <begin position="108"/>
        <end position="130"/>
    </location>
</feature>
<gene>
    <name evidence="2" type="ORF">MCBB_0229</name>
</gene>
<protein>
    <recommendedName>
        <fullName evidence="4">DUF4013 domain-containing protein</fullName>
    </recommendedName>
</protein>
<dbReference type="GeneID" id="30411093"/>
<keyword evidence="1" id="KW-0812">Transmembrane</keyword>
<evidence type="ECO:0000313" key="2">
    <source>
        <dbReference type="EMBL" id="SCG84817.1"/>
    </source>
</evidence>
<feature type="transmembrane region" description="Helical" evidence="1">
    <location>
        <begin position="136"/>
        <end position="166"/>
    </location>
</feature>
<evidence type="ECO:0000313" key="3">
    <source>
        <dbReference type="Proteomes" id="UP000094707"/>
    </source>
</evidence>
<keyword evidence="1" id="KW-0472">Membrane</keyword>
<feature type="transmembrane region" description="Helical" evidence="1">
    <location>
        <begin position="187"/>
        <end position="212"/>
    </location>
</feature>
<dbReference type="EMBL" id="LT607756">
    <property type="protein sequence ID" value="SCG84817.1"/>
    <property type="molecule type" value="Genomic_DNA"/>
</dbReference>
<reference evidence="2 3" key="1">
    <citation type="submission" date="2016-08" db="EMBL/GenBank/DDBJ databases">
        <authorList>
            <person name="Seilhamer J.J."/>
        </authorList>
    </citation>
    <scope>NUCLEOTIDE SEQUENCE [LARGE SCALE GENOMIC DNA]</scope>
    <source>
        <strain evidence="2">Buetzberg</strain>
    </source>
</reference>
<feature type="transmembrane region" description="Helical" evidence="1">
    <location>
        <begin position="319"/>
        <end position="338"/>
    </location>
</feature>